<comment type="caution">
    <text evidence="1">The sequence shown here is derived from an EMBL/GenBank/DDBJ whole genome shotgun (WGS) entry which is preliminary data.</text>
</comment>
<accession>E4LA86</accession>
<gene>
    <name evidence="1" type="ORF">HMPREF9220_0716</name>
</gene>
<proteinExistence type="predicted"/>
<dbReference type="AlphaFoldDB" id="E4LA86"/>
<sequence>MEVIKLKTPKGKDIEIPLSEKESDIEKPRLTIIKNGKKLYAPLVKEKPKNNKEEFIIVRTNDGINYYVGESKKEETSKITKYIGRDKGKEMSDNEIGINGVFKVPEDVHILKLSIGDTFITYFKVNPEQKLLFTLHGKGITEIMYALKAFYVNLSIQSQLFKKSIDGVTFYQGEVLKIECNGEIEKYVGDKIADIRNVYLLKESYYKNSINILGFDKVDNSGSDVSVIGSEVEENPDDYDG</sequence>
<evidence type="ECO:0000313" key="2">
    <source>
        <dbReference type="Proteomes" id="UP000004594"/>
    </source>
</evidence>
<reference evidence="1 2" key="1">
    <citation type="submission" date="2010-11" db="EMBL/GenBank/DDBJ databases">
        <authorList>
            <person name="Durkin A.S."/>
            <person name="Madupu R."/>
            <person name="Torralba M."/>
            <person name="Gillis M."/>
            <person name="Methe B."/>
            <person name="Sutton G."/>
            <person name="Nelson K.E."/>
        </authorList>
    </citation>
    <scope>NUCLEOTIDE SEQUENCE [LARGE SCALE GENOMIC DNA]</scope>
    <source>
        <strain evidence="1 2">UPII 345-E</strain>
    </source>
</reference>
<evidence type="ECO:0000313" key="1">
    <source>
        <dbReference type="EMBL" id="EFR42282.1"/>
    </source>
</evidence>
<dbReference type="Proteomes" id="UP000004594">
    <property type="component" value="Unassembled WGS sequence"/>
</dbReference>
<organism evidence="1 2">
    <name type="scientific">Dialister micraerophilus UPII 345-E</name>
    <dbReference type="NCBI Taxonomy" id="910314"/>
    <lineage>
        <taxon>Bacteria</taxon>
        <taxon>Bacillati</taxon>
        <taxon>Bacillota</taxon>
        <taxon>Negativicutes</taxon>
        <taxon>Veillonellales</taxon>
        <taxon>Veillonellaceae</taxon>
        <taxon>Dialister</taxon>
    </lineage>
</organism>
<protein>
    <submittedName>
        <fullName evidence="1">Uncharacterized protein</fullName>
    </submittedName>
</protein>
<name>E4LA86_9FIRM</name>
<dbReference type="RefSeq" id="WP_007555147.1">
    <property type="nucleotide sequence ID" value="NZ_AENT01000028.1"/>
</dbReference>
<dbReference type="EMBL" id="AENT01000028">
    <property type="protein sequence ID" value="EFR42282.1"/>
    <property type="molecule type" value="Genomic_DNA"/>
</dbReference>